<proteinExistence type="predicted"/>
<evidence type="ECO:0000313" key="1">
    <source>
        <dbReference type="EMBL" id="KAG0438762.1"/>
    </source>
</evidence>
<accession>A0AC60QPW6</accession>
<evidence type="ECO:0000313" key="2">
    <source>
        <dbReference type="Proteomes" id="UP000805193"/>
    </source>
</evidence>
<comment type="caution">
    <text evidence="1">The sequence shown here is derived from an EMBL/GenBank/DDBJ whole genome shotgun (WGS) entry which is preliminary data.</text>
</comment>
<reference evidence="1 2" key="1">
    <citation type="journal article" date="2020" name="Cell">
        <title>Large-Scale Comparative Analyses of Tick Genomes Elucidate Their Genetic Diversity and Vector Capacities.</title>
        <authorList>
            <consortium name="Tick Genome and Microbiome Consortium (TIGMIC)"/>
            <person name="Jia N."/>
            <person name="Wang J."/>
            <person name="Shi W."/>
            <person name="Du L."/>
            <person name="Sun Y."/>
            <person name="Zhan W."/>
            <person name="Jiang J.F."/>
            <person name="Wang Q."/>
            <person name="Zhang B."/>
            <person name="Ji P."/>
            <person name="Bell-Sakyi L."/>
            <person name="Cui X.M."/>
            <person name="Yuan T.T."/>
            <person name="Jiang B.G."/>
            <person name="Yang W.F."/>
            <person name="Lam T.T."/>
            <person name="Chang Q.C."/>
            <person name="Ding S.J."/>
            <person name="Wang X.J."/>
            <person name="Zhu J.G."/>
            <person name="Ruan X.D."/>
            <person name="Zhao L."/>
            <person name="Wei J.T."/>
            <person name="Ye R.Z."/>
            <person name="Que T.C."/>
            <person name="Du C.H."/>
            <person name="Zhou Y.H."/>
            <person name="Cheng J.X."/>
            <person name="Dai P.F."/>
            <person name="Guo W.B."/>
            <person name="Han X.H."/>
            <person name="Huang E.J."/>
            <person name="Li L.F."/>
            <person name="Wei W."/>
            <person name="Gao Y.C."/>
            <person name="Liu J.Z."/>
            <person name="Shao H.Z."/>
            <person name="Wang X."/>
            <person name="Wang C.C."/>
            <person name="Yang T.C."/>
            <person name="Huo Q.B."/>
            <person name="Li W."/>
            <person name="Chen H.Y."/>
            <person name="Chen S.E."/>
            <person name="Zhou L.G."/>
            <person name="Ni X.B."/>
            <person name="Tian J.H."/>
            <person name="Sheng Y."/>
            <person name="Liu T."/>
            <person name="Pan Y.S."/>
            <person name="Xia L.Y."/>
            <person name="Li J."/>
            <person name="Zhao F."/>
            <person name="Cao W.C."/>
        </authorList>
    </citation>
    <scope>NUCLEOTIDE SEQUENCE [LARGE SCALE GENOMIC DNA]</scope>
    <source>
        <strain evidence="1">Iper-2018</strain>
    </source>
</reference>
<name>A0AC60QPW6_IXOPE</name>
<protein>
    <submittedName>
        <fullName evidence="1">Uncharacterized protein</fullName>
    </submittedName>
</protein>
<keyword evidence="2" id="KW-1185">Reference proteome</keyword>
<gene>
    <name evidence="1" type="ORF">HPB47_016887</name>
</gene>
<feature type="non-terminal residue" evidence="1">
    <location>
        <position position="1"/>
    </location>
</feature>
<organism evidence="1 2">
    <name type="scientific">Ixodes persulcatus</name>
    <name type="common">Taiga tick</name>
    <dbReference type="NCBI Taxonomy" id="34615"/>
    <lineage>
        <taxon>Eukaryota</taxon>
        <taxon>Metazoa</taxon>
        <taxon>Ecdysozoa</taxon>
        <taxon>Arthropoda</taxon>
        <taxon>Chelicerata</taxon>
        <taxon>Arachnida</taxon>
        <taxon>Acari</taxon>
        <taxon>Parasitiformes</taxon>
        <taxon>Ixodida</taxon>
        <taxon>Ixodoidea</taxon>
        <taxon>Ixodidae</taxon>
        <taxon>Ixodinae</taxon>
        <taxon>Ixodes</taxon>
    </lineage>
</organism>
<sequence>ALGDCCCRIIESFYLCPSAQYLKRVGYCPEEDPLILKLTGREMLNLIGRLRGISGNALNKEVQYVLHQVTAKEVVKNCFGKDGFESPAASAPEKVDSNETNGGASSSSTIPRESERDESQEALLEEDEQDQEALSGAWQSFTVTESLQMVSLWTTFSDSCIVVTEEVTVDSIVKEVLGESEDDDSEANAEDPCEVPSSREVLDAIDVHQCT</sequence>
<dbReference type="Proteomes" id="UP000805193">
    <property type="component" value="Unassembled WGS sequence"/>
</dbReference>
<dbReference type="EMBL" id="JABSTQ010005685">
    <property type="protein sequence ID" value="KAG0438762.1"/>
    <property type="molecule type" value="Genomic_DNA"/>
</dbReference>